<name>A0A2N1PPF8_9BACT</name>
<dbReference type="AlphaFoldDB" id="A0A2N1PPF8"/>
<organism evidence="2 3">
    <name type="scientific">Candidatus Wallbacteria bacterium HGW-Wallbacteria-1</name>
    <dbReference type="NCBI Taxonomy" id="2013854"/>
    <lineage>
        <taxon>Bacteria</taxon>
        <taxon>Candidatus Walliibacteriota</taxon>
    </lineage>
</organism>
<feature type="region of interest" description="Disordered" evidence="1">
    <location>
        <begin position="1"/>
        <end position="21"/>
    </location>
</feature>
<dbReference type="Proteomes" id="UP000233256">
    <property type="component" value="Unassembled WGS sequence"/>
</dbReference>
<reference evidence="2 3" key="1">
    <citation type="journal article" date="2017" name="ISME J.">
        <title>Potential for microbial H2 and metal transformations associated with novel bacteria and archaea in deep terrestrial subsurface sediments.</title>
        <authorList>
            <person name="Hernsdorf A.W."/>
            <person name="Amano Y."/>
            <person name="Miyakawa K."/>
            <person name="Ise K."/>
            <person name="Suzuki Y."/>
            <person name="Anantharaman K."/>
            <person name="Probst A."/>
            <person name="Burstein D."/>
            <person name="Thomas B.C."/>
            <person name="Banfield J.F."/>
        </authorList>
    </citation>
    <scope>NUCLEOTIDE SEQUENCE [LARGE SCALE GENOMIC DNA]</scope>
    <source>
        <strain evidence="2">HGW-Wallbacteria-1</strain>
    </source>
</reference>
<protein>
    <submittedName>
        <fullName evidence="2">Uncharacterized protein</fullName>
    </submittedName>
</protein>
<sequence>MVFSTASGFSPHAEPTSWPHSEPTVGRCILSLIVPSLFLVALATLLSPIHCTANDFHAIAWADLEMAFWLSPGLSAIDPATNTVIPEAVKKEISNIEKRITEVNGQLRSAHQELTLAQRTLMSQWAAEKDTQTRLALAATLQEAEKTFISSQKPVKEELTRLKDRLFELRGSGQIIDYAATLGRGLFSAVNLSTAQHGVQLLLNSALLGNEKAARKIAASRPMTSDIRTGLYLFSSDPGNPSRDGDMARNLLFNSARLYNSAASLADIPELLGPIRPVNLTRHIILRINKEAGRENND</sequence>
<evidence type="ECO:0000313" key="2">
    <source>
        <dbReference type="EMBL" id="PKK90228.1"/>
    </source>
</evidence>
<gene>
    <name evidence="2" type="ORF">CVV64_10905</name>
</gene>
<accession>A0A2N1PPF8</accession>
<evidence type="ECO:0000256" key="1">
    <source>
        <dbReference type="SAM" id="MobiDB-lite"/>
    </source>
</evidence>
<evidence type="ECO:0000313" key="3">
    <source>
        <dbReference type="Proteomes" id="UP000233256"/>
    </source>
</evidence>
<dbReference type="EMBL" id="PGXC01000007">
    <property type="protein sequence ID" value="PKK90228.1"/>
    <property type="molecule type" value="Genomic_DNA"/>
</dbReference>
<proteinExistence type="predicted"/>
<comment type="caution">
    <text evidence="2">The sequence shown here is derived from an EMBL/GenBank/DDBJ whole genome shotgun (WGS) entry which is preliminary data.</text>
</comment>